<sequence>MHDDSSGKEPSSKAIPVDCATSEKSHCGKKTPSRCSPRRYHSYHSSRSSSFNESSAEIILGLFRQDVASEACSSGLDLEGKDPAV</sequence>
<feature type="region of interest" description="Disordered" evidence="1">
    <location>
        <begin position="1"/>
        <end position="53"/>
    </location>
</feature>
<reference evidence="2" key="1">
    <citation type="submission" date="2021-03" db="EMBL/GenBank/DDBJ databases">
        <title>Evolutionary innovations through gain and loss of genes in the ectomycorrhizal Boletales.</title>
        <authorList>
            <person name="Wu G."/>
            <person name="Miyauchi S."/>
            <person name="Morin E."/>
            <person name="Yang Z.-L."/>
            <person name="Xu J."/>
            <person name="Martin F.M."/>
        </authorList>
    </citation>
    <scope>NUCLEOTIDE SEQUENCE</scope>
    <source>
        <strain evidence="2">BR01</strain>
    </source>
</reference>
<dbReference type="Proteomes" id="UP000683000">
    <property type="component" value="Unassembled WGS sequence"/>
</dbReference>
<evidence type="ECO:0000313" key="3">
    <source>
        <dbReference type="Proteomes" id="UP000683000"/>
    </source>
</evidence>
<accession>A0A8I2YD10</accession>
<evidence type="ECO:0000256" key="1">
    <source>
        <dbReference type="SAM" id="MobiDB-lite"/>
    </source>
</evidence>
<proteinExistence type="predicted"/>
<dbReference type="AlphaFoldDB" id="A0A8I2YD10"/>
<comment type="caution">
    <text evidence="2">The sequence shown here is derived from an EMBL/GenBank/DDBJ whole genome shotgun (WGS) entry which is preliminary data.</text>
</comment>
<feature type="compositionally biased region" description="Basic residues" evidence="1">
    <location>
        <begin position="27"/>
        <end position="44"/>
    </location>
</feature>
<dbReference type="EMBL" id="JAGFBS010000076">
    <property type="protein sequence ID" value="KAG6369539.1"/>
    <property type="molecule type" value="Genomic_DNA"/>
</dbReference>
<name>A0A8I2YD10_9AGAM</name>
<gene>
    <name evidence="2" type="ORF">JVT61DRAFT_14288</name>
</gene>
<evidence type="ECO:0000313" key="2">
    <source>
        <dbReference type="EMBL" id="KAG6369539.1"/>
    </source>
</evidence>
<organism evidence="2 3">
    <name type="scientific">Boletus reticuloceps</name>
    <dbReference type="NCBI Taxonomy" id="495285"/>
    <lineage>
        <taxon>Eukaryota</taxon>
        <taxon>Fungi</taxon>
        <taxon>Dikarya</taxon>
        <taxon>Basidiomycota</taxon>
        <taxon>Agaricomycotina</taxon>
        <taxon>Agaricomycetes</taxon>
        <taxon>Agaricomycetidae</taxon>
        <taxon>Boletales</taxon>
        <taxon>Boletineae</taxon>
        <taxon>Boletaceae</taxon>
        <taxon>Boletoideae</taxon>
        <taxon>Boletus</taxon>
    </lineage>
</organism>
<feature type="compositionally biased region" description="Basic and acidic residues" evidence="1">
    <location>
        <begin position="1"/>
        <end position="11"/>
    </location>
</feature>
<protein>
    <submittedName>
        <fullName evidence="2">Uncharacterized protein</fullName>
    </submittedName>
</protein>
<keyword evidence="3" id="KW-1185">Reference proteome</keyword>